<feature type="transmembrane region" description="Helical" evidence="1">
    <location>
        <begin position="172"/>
        <end position="192"/>
    </location>
</feature>
<keyword evidence="1" id="KW-0812">Transmembrane</keyword>
<evidence type="ECO:0000256" key="1">
    <source>
        <dbReference type="SAM" id="Phobius"/>
    </source>
</evidence>
<feature type="transmembrane region" description="Helical" evidence="1">
    <location>
        <begin position="15"/>
        <end position="35"/>
    </location>
</feature>
<keyword evidence="1" id="KW-0472">Membrane</keyword>
<feature type="transmembrane region" description="Helical" evidence="1">
    <location>
        <begin position="133"/>
        <end position="160"/>
    </location>
</feature>
<feature type="transmembrane region" description="Helical" evidence="1">
    <location>
        <begin position="68"/>
        <end position="88"/>
    </location>
</feature>
<comment type="caution">
    <text evidence="2">The sequence shown here is derived from an EMBL/GenBank/DDBJ whole genome shotgun (WGS) entry which is preliminary data.</text>
</comment>
<dbReference type="Proteomes" id="UP001362999">
    <property type="component" value="Unassembled WGS sequence"/>
</dbReference>
<proteinExistence type="predicted"/>
<sequence length="374" mass="40981">MAARTSRSRSRSNRCCNIFAGILLLFILVATIWGYKLRFEETMSIQRVLLSRITDDTPISGFYGPGTWWGFLVTLGMTHGHAAVSVLIDGEMSSDWDYDLIGAAGFLIAAAVDLILKSRTIAELGDEANQSNLIPALICAERVVAVGTGSFVFSVLFAVIFGDSEGARLRTAVVAGIPLTLSFIASFFSLHAHQVMAHTAPVIWCALHDGNKLGKHIPFTLVDFPAVVGEVALVIPQLFIQPWYWYITAGASGIALSVSLIRSLVGSRHLKRLLRTAAMAPLTTASAFIGLPVFGMGFMAGIATLKWLALWAATWWPVYILAFFPQMGYFPLTKISIFEMDQMAALIFLVVVAGIRTFRRIIKWYNYSNCTAEV</sequence>
<evidence type="ECO:0000313" key="3">
    <source>
        <dbReference type="Proteomes" id="UP001362999"/>
    </source>
</evidence>
<feature type="transmembrane region" description="Helical" evidence="1">
    <location>
        <begin position="243"/>
        <end position="265"/>
    </location>
</feature>
<accession>A0AAV9ZZI1</accession>
<feature type="transmembrane region" description="Helical" evidence="1">
    <location>
        <begin position="344"/>
        <end position="362"/>
    </location>
</feature>
<feature type="transmembrane region" description="Helical" evidence="1">
    <location>
        <begin position="308"/>
        <end position="332"/>
    </location>
</feature>
<dbReference type="EMBL" id="JAWWNJ010000097">
    <property type="protein sequence ID" value="KAK6996457.1"/>
    <property type="molecule type" value="Genomic_DNA"/>
</dbReference>
<reference evidence="2 3" key="1">
    <citation type="journal article" date="2024" name="J Genomics">
        <title>Draft genome sequencing and assembly of Favolaschia claudopus CIRM-BRFM 2984 isolated from oak limbs.</title>
        <authorList>
            <person name="Navarro D."/>
            <person name="Drula E."/>
            <person name="Chaduli D."/>
            <person name="Cazenave R."/>
            <person name="Ahrendt S."/>
            <person name="Wang J."/>
            <person name="Lipzen A."/>
            <person name="Daum C."/>
            <person name="Barry K."/>
            <person name="Grigoriev I.V."/>
            <person name="Favel A."/>
            <person name="Rosso M.N."/>
            <person name="Martin F."/>
        </authorList>
    </citation>
    <scope>NUCLEOTIDE SEQUENCE [LARGE SCALE GENOMIC DNA]</scope>
    <source>
        <strain evidence="2 3">CIRM-BRFM 2984</strain>
    </source>
</reference>
<feature type="transmembrane region" description="Helical" evidence="1">
    <location>
        <begin position="277"/>
        <end position="302"/>
    </location>
</feature>
<dbReference type="AlphaFoldDB" id="A0AAV9ZZI1"/>
<feature type="transmembrane region" description="Helical" evidence="1">
    <location>
        <begin position="100"/>
        <end position="121"/>
    </location>
</feature>
<name>A0AAV9ZZI1_9AGAR</name>
<gene>
    <name evidence="2" type="ORF">R3P38DRAFT_3407297</name>
</gene>
<keyword evidence="1" id="KW-1133">Transmembrane helix</keyword>
<evidence type="ECO:0000313" key="2">
    <source>
        <dbReference type="EMBL" id="KAK6996457.1"/>
    </source>
</evidence>
<keyword evidence="3" id="KW-1185">Reference proteome</keyword>
<organism evidence="2 3">
    <name type="scientific">Favolaschia claudopus</name>
    <dbReference type="NCBI Taxonomy" id="2862362"/>
    <lineage>
        <taxon>Eukaryota</taxon>
        <taxon>Fungi</taxon>
        <taxon>Dikarya</taxon>
        <taxon>Basidiomycota</taxon>
        <taxon>Agaricomycotina</taxon>
        <taxon>Agaricomycetes</taxon>
        <taxon>Agaricomycetidae</taxon>
        <taxon>Agaricales</taxon>
        <taxon>Marasmiineae</taxon>
        <taxon>Mycenaceae</taxon>
        <taxon>Favolaschia</taxon>
    </lineage>
</organism>
<protein>
    <submittedName>
        <fullName evidence="2">Uncharacterized protein</fullName>
    </submittedName>
</protein>